<dbReference type="EMBL" id="JADIKE010000039">
    <property type="protein sequence ID" value="MBM7127427.1"/>
    <property type="molecule type" value="Genomic_DNA"/>
</dbReference>
<keyword evidence="2" id="KW-0645">Protease</keyword>
<evidence type="ECO:0000256" key="1">
    <source>
        <dbReference type="ARBA" id="ARBA00022645"/>
    </source>
</evidence>
<keyword evidence="4" id="KW-0378">Hydrolase</keyword>
<evidence type="ECO:0000256" key="2">
    <source>
        <dbReference type="ARBA" id="ARBA00022670"/>
    </source>
</evidence>
<dbReference type="Gene3D" id="3.40.50.1820">
    <property type="entry name" value="alpha/beta hydrolase"/>
    <property type="match status" value="1"/>
</dbReference>
<organism evidence="7 8">
    <name type="scientific">Dyella flava</name>
    <dbReference type="NCBI Taxonomy" id="1920170"/>
    <lineage>
        <taxon>Bacteria</taxon>
        <taxon>Pseudomonadati</taxon>
        <taxon>Pseudomonadota</taxon>
        <taxon>Gammaproteobacteria</taxon>
        <taxon>Lysobacterales</taxon>
        <taxon>Rhodanobacteraceae</taxon>
        <taxon>Dyella</taxon>
    </lineage>
</organism>
<evidence type="ECO:0000256" key="3">
    <source>
        <dbReference type="ARBA" id="ARBA00022729"/>
    </source>
</evidence>
<dbReference type="Pfam" id="PF00450">
    <property type="entry name" value="Peptidase_S10"/>
    <property type="match status" value="1"/>
</dbReference>
<evidence type="ECO:0000313" key="8">
    <source>
        <dbReference type="Proteomes" id="UP001430149"/>
    </source>
</evidence>
<evidence type="ECO:0000256" key="6">
    <source>
        <dbReference type="SAM" id="SignalP"/>
    </source>
</evidence>
<evidence type="ECO:0000256" key="5">
    <source>
        <dbReference type="ARBA" id="ARBA00023180"/>
    </source>
</evidence>
<feature type="chain" id="PRO_5045761469" evidence="6">
    <location>
        <begin position="30"/>
        <end position="506"/>
    </location>
</feature>
<sequence>MSRGTVVRKILQSALFATLIVASYSPAFAGDDAKTPTAQDGADADGFHLPPFPADAHVSQSVEVDGRTLKYTVTVGTLPVRDEKGNVTGQVVFTAYTMPGKNRPVTFALNGGPGASSVYLNFGAIGPKRVNFGVDGDNPSDPAVLHDNPGTWIGFTDLVFIDPIGTGYSRAMVPEDKATTLFYSTDNDIKYLSRIIYDWLVKNGRMESRKYLVGESYGGFRGPRVTEYLQTQLGVAMNGMVLLSPYLDAAASDNENVSPLPWMLTLPSIAAAQLEREHRLTPEAMAPIIAYTRGDYATTLMKGRTDPAATDAMIQKVTELTGLDPVFVKRSGGRLETQAYLREVYRAEGKLGSRYDSNVTAWDPFPYAPHQVGGDPILNGIIAPTTTAMVNFVTQTVGWKYDGRYNALSYQVNKLWHEDDDANSGSVDQLREAVANDPSLRVLIAHGWDDLSCPFMASVLIVDQMPAMGDPTQVQVKEYPGGHMFYARPSSQAALLQDVKTLYDVR</sequence>
<dbReference type="SUPFAM" id="SSF53474">
    <property type="entry name" value="alpha/beta-Hydrolases"/>
    <property type="match status" value="1"/>
</dbReference>
<name>A0ABS2K8A7_9GAMM</name>
<gene>
    <name evidence="7" type="ORF">ISP19_18785</name>
</gene>
<proteinExistence type="predicted"/>
<dbReference type="PROSITE" id="PS00131">
    <property type="entry name" value="CARBOXYPEPT_SER_SER"/>
    <property type="match status" value="1"/>
</dbReference>
<evidence type="ECO:0000256" key="4">
    <source>
        <dbReference type="ARBA" id="ARBA00022801"/>
    </source>
</evidence>
<accession>A0ABS2K8A7</accession>
<keyword evidence="1" id="KW-0121">Carboxypeptidase</keyword>
<dbReference type="PANTHER" id="PTHR11802:SF3">
    <property type="entry name" value="RETINOID-INDUCIBLE SERINE CARBOXYPEPTIDASE"/>
    <property type="match status" value="1"/>
</dbReference>
<dbReference type="InterPro" id="IPR001563">
    <property type="entry name" value="Peptidase_S10"/>
</dbReference>
<evidence type="ECO:0000313" key="7">
    <source>
        <dbReference type="EMBL" id="MBM7127427.1"/>
    </source>
</evidence>
<keyword evidence="3 6" id="KW-0732">Signal</keyword>
<keyword evidence="5" id="KW-0325">Glycoprotein</keyword>
<dbReference type="Proteomes" id="UP001430149">
    <property type="component" value="Unassembled WGS sequence"/>
</dbReference>
<dbReference type="PANTHER" id="PTHR11802">
    <property type="entry name" value="SERINE PROTEASE FAMILY S10 SERINE CARBOXYPEPTIDASE"/>
    <property type="match status" value="1"/>
</dbReference>
<protein>
    <submittedName>
        <fullName evidence="7">Peptidase S10</fullName>
    </submittedName>
</protein>
<keyword evidence="8" id="KW-1185">Reference proteome</keyword>
<comment type="caution">
    <text evidence="7">The sequence shown here is derived from an EMBL/GenBank/DDBJ whole genome shotgun (WGS) entry which is preliminary data.</text>
</comment>
<dbReference type="InterPro" id="IPR029058">
    <property type="entry name" value="AB_hydrolase_fold"/>
</dbReference>
<feature type="signal peptide" evidence="6">
    <location>
        <begin position="1"/>
        <end position="29"/>
    </location>
</feature>
<reference evidence="7" key="1">
    <citation type="submission" date="2020-10" db="EMBL/GenBank/DDBJ databases">
        <title>Phylogeny of dyella-like bacteria.</title>
        <authorList>
            <person name="Fu J."/>
        </authorList>
    </citation>
    <scope>NUCLEOTIDE SEQUENCE</scope>
    <source>
        <strain evidence="7">DHOC52</strain>
    </source>
</reference>
<dbReference type="InterPro" id="IPR018202">
    <property type="entry name" value="Ser_caboxypep_ser_AS"/>
</dbReference>